<dbReference type="Proteomes" id="UP000078046">
    <property type="component" value="Unassembled WGS sequence"/>
</dbReference>
<name>A0A177B3Q1_9BILA</name>
<protein>
    <submittedName>
        <fullName evidence="1">Uncharacterized protein</fullName>
    </submittedName>
</protein>
<gene>
    <name evidence="1" type="ORF">A3Q56_04004</name>
</gene>
<reference evidence="1 2" key="1">
    <citation type="submission" date="2016-04" db="EMBL/GenBank/DDBJ databases">
        <title>The genome of Intoshia linei affirms orthonectids as highly simplified spiralians.</title>
        <authorList>
            <person name="Mikhailov K.V."/>
            <person name="Slusarev G.S."/>
            <person name="Nikitin M.A."/>
            <person name="Logacheva M.D."/>
            <person name="Penin A."/>
            <person name="Aleoshin V."/>
            <person name="Panchin Y.V."/>
        </authorList>
    </citation>
    <scope>NUCLEOTIDE SEQUENCE [LARGE SCALE GENOMIC DNA]</scope>
    <source>
        <strain evidence="1">Intl2013</strain>
        <tissue evidence="1">Whole animal</tissue>
    </source>
</reference>
<sequence length="61" mass="7248">MKCIYVTIYLKYYSDCYHRELPIPGFSNLLIILETYTKNRPTSITKELDTRNVDIDEADKE</sequence>
<dbReference type="EMBL" id="LWCA01000484">
    <property type="protein sequence ID" value="OAF68243.1"/>
    <property type="molecule type" value="Genomic_DNA"/>
</dbReference>
<organism evidence="1 2">
    <name type="scientific">Intoshia linei</name>
    <dbReference type="NCBI Taxonomy" id="1819745"/>
    <lineage>
        <taxon>Eukaryota</taxon>
        <taxon>Metazoa</taxon>
        <taxon>Spiralia</taxon>
        <taxon>Lophotrochozoa</taxon>
        <taxon>Mesozoa</taxon>
        <taxon>Orthonectida</taxon>
        <taxon>Rhopaluridae</taxon>
        <taxon>Intoshia</taxon>
    </lineage>
</organism>
<dbReference type="AlphaFoldDB" id="A0A177B3Q1"/>
<proteinExistence type="predicted"/>
<evidence type="ECO:0000313" key="1">
    <source>
        <dbReference type="EMBL" id="OAF68243.1"/>
    </source>
</evidence>
<evidence type="ECO:0000313" key="2">
    <source>
        <dbReference type="Proteomes" id="UP000078046"/>
    </source>
</evidence>
<comment type="caution">
    <text evidence="1">The sequence shown here is derived from an EMBL/GenBank/DDBJ whole genome shotgun (WGS) entry which is preliminary data.</text>
</comment>
<keyword evidence="2" id="KW-1185">Reference proteome</keyword>
<accession>A0A177B3Q1</accession>